<dbReference type="PANTHER" id="PTHR45766:SF5">
    <property type="entry name" value="SNF2 DOMAIN-CONTAINING PROTEIN _ HELICASE DOMAIN-CONTAINING PROTEIN _ HNH ENDONUCLEASE DOMAIN-CONTAINING PROTEIN"/>
    <property type="match status" value="1"/>
</dbReference>
<dbReference type="PANTHER" id="PTHR45766">
    <property type="entry name" value="DNA ANNEALING HELICASE AND ENDONUCLEASE ZRANB3 FAMILY MEMBER"/>
    <property type="match status" value="1"/>
</dbReference>
<dbReference type="Pfam" id="PF00271">
    <property type="entry name" value="Helicase_C"/>
    <property type="match status" value="1"/>
</dbReference>
<evidence type="ECO:0000259" key="4">
    <source>
        <dbReference type="PROSITE" id="PS51194"/>
    </source>
</evidence>
<sequence>MPITEEQRQRAEANRLAALAKRKAFTESITNRPQQQDQNNPWRLFKCRKLTPELTSTTIFPNSNAHLEQKFLVRLEICSPDSFSVTPEALQGFAYPGEEECLRRLNCCLSDIMPSHYTQNHGGGKACVYKLREYDEVFSCLKNSKGIEIQKIPFGTLNVIQRLAHSFETGRWEPLRPEHLNDEEVDELMGKLPRKILDVLLPFQVDGLRFGLRRGGRCLIADEMGLGKTLQAIAIAGCFMSEGPILVVCPAILRFSWAEEIERWLPSCLPSEIHLVFGHQNNPAYLTKCPRVVVISYTMLYHLRKSMIERQWALLIVDESHHVRCSKKKSESNEIKAVLEVAAKVKRVVLLSGTPSLSRPYDIFHQINMLWPGLLGQSKYDFAKTYCAVKRVQTSEGKHFQDFSKGIRLEELNMLLRQTVMIRRLKKHVMEQLPPKRRKIIRLSLKRSDIVLAKTAVGTLTDDASKDSEAICKSSQLSYQELGIAKLSGFCEWLSIQPLISESDGAAELDVNTNSQKMIIFAHHHKVLDGVQELMCEKGVCFVRIDGNTLARDRQSAVLSFQSSNEVKIAIIGITAGGVGLDFSSAQNVVFLELPQSPSLMLQAEDRAHRRGQTNAVNIYIFCAKDTMDERHWQYLNKSLHRVSSTTNGKYDAVPGIAVDGISYLETIGKSEQVLDAEYGNLSTTELRKLTDFGSAQAIQPLESHDEAAGMINDRSREQSSSVDSASVQADNFHLNVEKASGILDQETIGKSEQVLDAEYGNLSTTELRKLTDFGSAQAIQPLESHDEAAGMINDRSREQSSSVDSASVQADNFHLNVEKASGILDQELYNYFVANENPERNVSENEIGSHSGVSSSILDEGNGGKHQLEKEQKNYSRTTEIDNFRSIQEDGVPFSNQVYSLRFEVSKYTGRIHLYSCIPGTDSRPQPLFENFRPEELESLNSSVADDDKEITSRSLKVNPAYRHALLAFINEWNKLRPIERRKLVGKSLQLPLDIELSYLNENINHSTEGLLKGGSKRRMTPWHEISYPLPSNADWKKVNLSGSYGKKEKQYTQGWTLMDEPLCKLCQTPCKGINAKTPEFFEDLFCNLSCYEEYRVRTSSRSLRQELFQIEHGVCMNCKLDCHQLVKTIKPLSLERRREYIVKVAPNLASRKKFIDKLVNNPSEGNAWHADHIIPVYRGGGECRLENMRTLCVACHYDVTAAQRAERLVMRSKAKEQLKVIMRELKYNQNMVEIDSDSKGLGHSDVQEDETEDELLVKVPGSAYSAEQDADPEGEELNTSSKMED</sequence>
<dbReference type="PROSITE" id="PS51194">
    <property type="entry name" value="HELICASE_CTER"/>
    <property type="match status" value="1"/>
</dbReference>
<dbReference type="CDD" id="cd00085">
    <property type="entry name" value="HNHc"/>
    <property type="match status" value="1"/>
</dbReference>
<gene>
    <name evidence="5" type="ORF">MANES_06G087800v8</name>
</gene>
<dbReference type="GO" id="GO:0005524">
    <property type="term" value="F:ATP binding"/>
    <property type="evidence" value="ECO:0007669"/>
    <property type="project" value="InterPro"/>
</dbReference>
<dbReference type="GO" id="GO:0006281">
    <property type="term" value="P:DNA repair"/>
    <property type="evidence" value="ECO:0000318"/>
    <property type="project" value="GO_Central"/>
</dbReference>
<dbReference type="GO" id="GO:0016787">
    <property type="term" value="F:hydrolase activity"/>
    <property type="evidence" value="ECO:0007669"/>
    <property type="project" value="UniProtKB-KW"/>
</dbReference>
<dbReference type="STRING" id="3983.A0A2C9VPB2"/>
<dbReference type="InterPro" id="IPR038718">
    <property type="entry name" value="SNF2-like_sf"/>
</dbReference>
<dbReference type="GO" id="GO:0004520">
    <property type="term" value="F:DNA endonuclease activity"/>
    <property type="evidence" value="ECO:0000318"/>
    <property type="project" value="GO_Central"/>
</dbReference>
<dbReference type="GO" id="GO:0008270">
    <property type="term" value="F:zinc ion binding"/>
    <property type="evidence" value="ECO:0007669"/>
    <property type="project" value="InterPro"/>
</dbReference>
<dbReference type="InterPro" id="IPR014001">
    <property type="entry name" value="Helicase_ATP-bd"/>
</dbReference>
<dbReference type="CDD" id="cd18010">
    <property type="entry name" value="DEXHc_HARP_SMARCAL1"/>
    <property type="match status" value="1"/>
</dbReference>
<dbReference type="EMBL" id="CM004392">
    <property type="protein sequence ID" value="OAY47563.1"/>
    <property type="molecule type" value="Genomic_DNA"/>
</dbReference>
<keyword evidence="6" id="KW-1185">Reference proteome</keyword>
<dbReference type="CDD" id="cd18793">
    <property type="entry name" value="SF2_C_SNF"/>
    <property type="match status" value="1"/>
</dbReference>
<dbReference type="Proteomes" id="UP000091857">
    <property type="component" value="Chromosome 6"/>
</dbReference>
<dbReference type="Gene3D" id="1.10.30.50">
    <property type="match status" value="1"/>
</dbReference>
<feature type="region of interest" description="Disordered" evidence="2">
    <location>
        <begin position="1238"/>
        <end position="1287"/>
    </location>
</feature>
<evidence type="ECO:0000313" key="6">
    <source>
        <dbReference type="Proteomes" id="UP000091857"/>
    </source>
</evidence>
<dbReference type="GO" id="GO:0031297">
    <property type="term" value="P:replication fork processing"/>
    <property type="evidence" value="ECO:0000318"/>
    <property type="project" value="GO_Central"/>
</dbReference>
<evidence type="ECO:0008006" key="7">
    <source>
        <dbReference type="Google" id="ProtNLM"/>
    </source>
</evidence>
<feature type="domain" description="Helicase ATP-binding" evidence="3">
    <location>
        <begin position="209"/>
        <end position="373"/>
    </location>
</feature>
<dbReference type="InterPro" id="IPR002711">
    <property type="entry name" value="HNH"/>
</dbReference>
<dbReference type="Gene3D" id="3.40.50.10810">
    <property type="entry name" value="Tandem AAA-ATPase domain"/>
    <property type="match status" value="1"/>
</dbReference>
<dbReference type="Gene3D" id="3.40.50.300">
    <property type="entry name" value="P-loop containing nucleotide triphosphate hydrolases"/>
    <property type="match status" value="1"/>
</dbReference>
<proteinExistence type="predicted"/>
<feature type="domain" description="Helicase C-terminal" evidence="4">
    <location>
        <begin position="505"/>
        <end position="651"/>
    </location>
</feature>
<name>A0A2C9VPB2_MANES</name>
<dbReference type="InterPro" id="IPR000330">
    <property type="entry name" value="SNF2_N"/>
</dbReference>
<reference evidence="6" key="1">
    <citation type="journal article" date="2016" name="Nat. Biotechnol.">
        <title>Sequencing wild and cultivated cassava and related species reveals extensive interspecific hybridization and genetic diversity.</title>
        <authorList>
            <person name="Bredeson J.V."/>
            <person name="Lyons J.B."/>
            <person name="Prochnik S.E."/>
            <person name="Wu G.A."/>
            <person name="Ha C.M."/>
            <person name="Edsinger-Gonzales E."/>
            <person name="Grimwood J."/>
            <person name="Schmutz J."/>
            <person name="Rabbi I.Y."/>
            <person name="Egesi C."/>
            <person name="Nauluvula P."/>
            <person name="Lebot V."/>
            <person name="Ndunguru J."/>
            <person name="Mkamilo G."/>
            <person name="Bart R.S."/>
            <person name="Setter T.L."/>
            <person name="Gleadow R.M."/>
            <person name="Kulakow P."/>
            <person name="Ferguson M.E."/>
            <person name="Rounsley S."/>
            <person name="Rokhsar D.S."/>
        </authorList>
    </citation>
    <scope>NUCLEOTIDE SEQUENCE [LARGE SCALE GENOMIC DNA]</scope>
    <source>
        <strain evidence="6">cv. AM560-2</strain>
    </source>
</reference>
<dbReference type="Pfam" id="PF00176">
    <property type="entry name" value="SNF2-rel_dom"/>
    <property type="match status" value="1"/>
</dbReference>
<evidence type="ECO:0000313" key="5">
    <source>
        <dbReference type="EMBL" id="OAY47563.1"/>
    </source>
</evidence>
<dbReference type="FunFam" id="3.40.50.10810:FF:000065">
    <property type="entry name" value="SNF2 DNA repair protein, putative"/>
    <property type="match status" value="1"/>
</dbReference>
<evidence type="ECO:0000256" key="2">
    <source>
        <dbReference type="SAM" id="MobiDB-lite"/>
    </source>
</evidence>
<dbReference type="InterPro" id="IPR001650">
    <property type="entry name" value="Helicase_C-like"/>
</dbReference>
<dbReference type="SUPFAM" id="SSF52540">
    <property type="entry name" value="P-loop containing nucleoside triphosphate hydrolases"/>
    <property type="match status" value="2"/>
</dbReference>
<dbReference type="Gramene" id="Manes.06G087800.1.v8.1">
    <property type="protein sequence ID" value="Manes.06G087800.1.v8.1.CDS"/>
    <property type="gene ID" value="Manes.06G087800.v8.1"/>
</dbReference>
<dbReference type="SMART" id="SM00490">
    <property type="entry name" value="HELICc"/>
    <property type="match status" value="1"/>
</dbReference>
<evidence type="ECO:0000256" key="1">
    <source>
        <dbReference type="ARBA" id="ARBA00022801"/>
    </source>
</evidence>
<dbReference type="InterPro" id="IPR003615">
    <property type="entry name" value="HNH_nuc"/>
</dbReference>
<dbReference type="SMART" id="SM00487">
    <property type="entry name" value="DEXDc"/>
    <property type="match status" value="1"/>
</dbReference>
<dbReference type="OrthoDB" id="2801544at2759"/>
<evidence type="ECO:0000259" key="3">
    <source>
        <dbReference type="PROSITE" id="PS51192"/>
    </source>
</evidence>
<accession>A0A2C9VPB2</accession>
<comment type="caution">
    <text evidence="5">The sequence shown here is derived from an EMBL/GenBank/DDBJ whole genome shotgun (WGS) entry which is preliminary data.</text>
</comment>
<dbReference type="GO" id="GO:0043596">
    <property type="term" value="C:nuclear replication fork"/>
    <property type="evidence" value="ECO:0000318"/>
    <property type="project" value="GO_Central"/>
</dbReference>
<protein>
    <recommendedName>
        <fullName evidence="7">DNA annealing helicase and endonuclease ZRANB3</fullName>
    </recommendedName>
</protein>
<keyword evidence="1" id="KW-0378">Hydrolase</keyword>
<dbReference type="GO" id="GO:0003676">
    <property type="term" value="F:nucleic acid binding"/>
    <property type="evidence" value="ECO:0007669"/>
    <property type="project" value="InterPro"/>
</dbReference>
<dbReference type="PROSITE" id="PS51192">
    <property type="entry name" value="HELICASE_ATP_BIND_1"/>
    <property type="match status" value="1"/>
</dbReference>
<dbReference type="InterPro" id="IPR027417">
    <property type="entry name" value="P-loop_NTPase"/>
</dbReference>
<dbReference type="InterPro" id="IPR049730">
    <property type="entry name" value="SNF2/RAD54-like_C"/>
</dbReference>
<feature type="compositionally biased region" description="Basic and acidic residues" evidence="2">
    <location>
        <begin position="1238"/>
        <end position="1248"/>
    </location>
</feature>
<dbReference type="Pfam" id="PF01844">
    <property type="entry name" value="HNH"/>
    <property type="match status" value="1"/>
</dbReference>
<organism evidence="5 6">
    <name type="scientific">Manihot esculenta</name>
    <name type="common">Cassava</name>
    <name type="synonym">Jatropha manihot</name>
    <dbReference type="NCBI Taxonomy" id="3983"/>
    <lineage>
        <taxon>Eukaryota</taxon>
        <taxon>Viridiplantae</taxon>
        <taxon>Streptophyta</taxon>
        <taxon>Embryophyta</taxon>
        <taxon>Tracheophyta</taxon>
        <taxon>Spermatophyta</taxon>
        <taxon>Magnoliopsida</taxon>
        <taxon>eudicotyledons</taxon>
        <taxon>Gunneridae</taxon>
        <taxon>Pentapetalae</taxon>
        <taxon>rosids</taxon>
        <taxon>fabids</taxon>
        <taxon>Malpighiales</taxon>
        <taxon>Euphorbiaceae</taxon>
        <taxon>Crotonoideae</taxon>
        <taxon>Manihoteae</taxon>
        <taxon>Manihot</taxon>
    </lineage>
</organism>